<sequence length="267" mass="29272">MYGGRKGVGSQGGAPIAPDKAAGTNRLLKRIPDEELALVSSMADTVELRSRQVLHHWRLPMEHIYFICGGLVSVSAKVDESRFVEAWLIGSEGMVGAPFVLAPDEASPPHRRVVQVGGTALRISSAEFISALKDLPVLRELILRYINLVLFQTSQCGACNSLHSVKQRLARWLLMGMSALDCNELPLTHAVLGQLLGIRRASVSECLEALESHGMIQNVRAAIRIVDKATLERTACSCYGLIQREYDRQIARFGISPRSPAERISCD</sequence>
<dbReference type="InterPro" id="IPR036388">
    <property type="entry name" value="WH-like_DNA-bd_sf"/>
</dbReference>
<dbReference type="PANTHER" id="PTHR24567">
    <property type="entry name" value="CRP FAMILY TRANSCRIPTIONAL REGULATORY PROTEIN"/>
    <property type="match status" value="1"/>
</dbReference>
<dbReference type="SMART" id="SM00419">
    <property type="entry name" value="HTH_CRP"/>
    <property type="match status" value="1"/>
</dbReference>
<evidence type="ECO:0000313" key="6">
    <source>
        <dbReference type="EMBL" id="QOZ61322.1"/>
    </source>
</evidence>
<dbReference type="InterPro" id="IPR036390">
    <property type="entry name" value="WH_DNA-bd_sf"/>
</dbReference>
<reference evidence="6 7" key="1">
    <citation type="submission" date="2018-06" db="EMBL/GenBank/DDBJ databases">
        <title>Comparative genomics of rhizobia nodulating Arachis hypogaea in China.</title>
        <authorList>
            <person name="Li Y."/>
        </authorList>
    </citation>
    <scope>NUCLEOTIDE SEQUENCE [LARGE SCALE GENOMIC DNA]</scope>
    <source>
        <strain evidence="6 7">CCBAU 51658</strain>
    </source>
</reference>
<keyword evidence="2" id="KW-0238">DNA-binding</keyword>
<dbReference type="InterPro" id="IPR018490">
    <property type="entry name" value="cNMP-bd_dom_sf"/>
</dbReference>
<name>A0ABX6UJU1_9BRAD</name>
<evidence type="ECO:0000256" key="2">
    <source>
        <dbReference type="ARBA" id="ARBA00023125"/>
    </source>
</evidence>
<dbReference type="InterPro" id="IPR012318">
    <property type="entry name" value="HTH_CRP"/>
</dbReference>
<keyword evidence="3" id="KW-0804">Transcription</keyword>
<evidence type="ECO:0000256" key="3">
    <source>
        <dbReference type="ARBA" id="ARBA00023163"/>
    </source>
</evidence>
<gene>
    <name evidence="6" type="ORF">XH86_23235</name>
</gene>
<evidence type="ECO:0000313" key="7">
    <source>
        <dbReference type="Proteomes" id="UP000593880"/>
    </source>
</evidence>
<dbReference type="InterPro" id="IPR050397">
    <property type="entry name" value="Env_Response_Regulators"/>
</dbReference>
<evidence type="ECO:0000256" key="1">
    <source>
        <dbReference type="ARBA" id="ARBA00023015"/>
    </source>
</evidence>
<dbReference type="RefSeq" id="WP_128966887.1">
    <property type="nucleotide sequence ID" value="NZ_BMHC01000002.1"/>
</dbReference>
<dbReference type="Gene3D" id="2.60.120.10">
    <property type="entry name" value="Jelly Rolls"/>
    <property type="match status" value="1"/>
</dbReference>
<dbReference type="Pfam" id="PF13545">
    <property type="entry name" value="HTH_Crp_2"/>
    <property type="match status" value="1"/>
</dbReference>
<evidence type="ECO:0000256" key="4">
    <source>
        <dbReference type="SAM" id="MobiDB-lite"/>
    </source>
</evidence>
<keyword evidence="1" id="KW-0805">Transcription regulation</keyword>
<organism evidence="6 7">
    <name type="scientific">Bradyrhizobium guangdongense</name>
    <dbReference type="NCBI Taxonomy" id="1325090"/>
    <lineage>
        <taxon>Bacteria</taxon>
        <taxon>Pseudomonadati</taxon>
        <taxon>Pseudomonadota</taxon>
        <taxon>Alphaproteobacteria</taxon>
        <taxon>Hyphomicrobiales</taxon>
        <taxon>Nitrobacteraceae</taxon>
        <taxon>Bradyrhizobium</taxon>
    </lineage>
</organism>
<dbReference type="Proteomes" id="UP000593880">
    <property type="component" value="Chromosome"/>
</dbReference>
<feature type="region of interest" description="Disordered" evidence="4">
    <location>
        <begin position="1"/>
        <end position="20"/>
    </location>
</feature>
<dbReference type="InterPro" id="IPR014710">
    <property type="entry name" value="RmlC-like_jellyroll"/>
</dbReference>
<proteinExistence type="predicted"/>
<dbReference type="Gene3D" id="1.10.10.10">
    <property type="entry name" value="Winged helix-like DNA-binding domain superfamily/Winged helix DNA-binding domain"/>
    <property type="match status" value="1"/>
</dbReference>
<dbReference type="PROSITE" id="PS51063">
    <property type="entry name" value="HTH_CRP_2"/>
    <property type="match status" value="1"/>
</dbReference>
<evidence type="ECO:0000259" key="5">
    <source>
        <dbReference type="PROSITE" id="PS51063"/>
    </source>
</evidence>
<feature type="domain" description="HTH crp-type" evidence="5">
    <location>
        <begin position="163"/>
        <end position="229"/>
    </location>
</feature>
<dbReference type="EMBL" id="CP030057">
    <property type="protein sequence ID" value="QOZ61322.1"/>
    <property type="molecule type" value="Genomic_DNA"/>
</dbReference>
<keyword evidence="7" id="KW-1185">Reference proteome</keyword>
<protein>
    <submittedName>
        <fullName evidence="6">Crp/Fnr family transcriptional regulator</fullName>
    </submittedName>
</protein>
<feature type="compositionally biased region" description="Gly residues" evidence="4">
    <location>
        <begin position="1"/>
        <end position="12"/>
    </location>
</feature>
<accession>A0ABX6UJU1</accession>
<dbReference type="PANTHER" id="PTHR24567:SF74">
    <property type="entry name" value="HTH-TYPE TRANSCRIPTIONAL REGULATOR ARCR"/>
    <property type="match status" value="1"/>
</dbReference>
<dbReference type="SUPFAM" id="SSF46785">
    <property type="entry name" value="Winged helix' DNA-binding domain"/>
    <property type="match status" value="1"/>
</dbReference>
<dbReference type="SUPFAM" id="SSF51206">
    <property type="entry name" value="cAMP-binding domain-like"/>
    <property type="match status" value="1"/>
</dbReference>